<protein>
    <submittedName>
        <fullName evidence="3">Uncharacterized protein</fullName>
    </submittedName>
</protein>
<keyword evidence="1" id="KW-0175">Coiled coil</keyword>
<dbReference type="EMBL" id="JBHUMM010000010">
    <property type="protein sequence ID" value="MFD2671360.1"/>
    <property type="molecule type" value="Genomic_DNA"/>
</dbReference>
<gene>
    <name evidence="3" type="ORF">ACFSUC_07045</name>
</gene>
<organism evidence="3 4">
    <name type="scientific">Marinicrinis sediminis</name>
    <dbReference type="NCBI Taxonomy" id="1652465"/>
    <lineage>
        <taxon>Bacteria</taxon>
        <taxon>Bacillati</taxon>
        <taxon>Bacillota</taxon>
        <taxon>Bacilli</taxon>
        <taxon>Bacillales</taxon>
        <taxon>Paenibacillaceae</taxon>
    </lineage>
</organism>
<dbReference type="RefSeq" id="WP_379928815.1">
    <property type="nucleotide sequence ID" value="NZ_JBHUMM010000010.1"/>
</dbReference>
<comment type="caution">
    <text evidence="3">The sequence shown here is derived from an EMBL/GenBank/DDBJ whole genome shotgun (WGS) entry which is preliminary data.</text>
</comment>
<evidence type="ECO:0000256" key="2">
    <source>
        <dbReference type="SAM" id="Phobius"/>
    </source>
</evidence>
<reference evidence="4" key="1">
    <citation type="journal article" date="2019" name="Int. J. Syst. Evol. Microbiol.">
        <title>The Global Catalogue of Microorganisms (GCM) 10K type strain sequencing project: providing services to taxonomists for standard genome sequencing and annotation.</title>
        <authorList>
            <consortium name="The Broad Institute Genomics Platform"/>
            <consortium name="The Broad Institute Genome Sequencing Center for Infectious Disease"/>
            <person name="Wu L."/>
            <person name="Ma J."/>
        </authorList>
    </citation>
    <scope>NUCLEOTIDE SEQUENCE [LARGE SCALE GENOMIC DNA]</scope>
    <source>
        <strain evidence="4">KCTC 33676</strain>
    </source>
</reference>
<evidence type="ECO:0000313" key="4">
    <source>
        <dbReference type="Proteomes" id="UP001597497"/>
    </source>
</evidence>
<name>A0ABW5R9D9_9BACL</name>
<feature type="transmembrane region" description="Helical" evidence="2">
    <location>
        <begin position="25"/>
        <end position="46"/>
    </location>
</feature>
<evidence type="ECO:0000256" key="1">
    <source>
        <dbReference type="SAM" id="Coils"/>
    </source>
</evidence>
<keyword evidence="2" id="KW-1133">Transmembrane helix</keyword>
<keyword evidence="2" id="KW-0812">Transmembrane</keyword>
<sequence length="144" mass="16528">MSSEMTSVPAPPPASRKEIQKKRSWIIGILFVFLWLMLVAGGVWGGKWYIGQMKQQVLEELSAQNKTQIEQVEDGFNTRMDTLQTEIDQDMQALEEQIQTFNELLTFANENATDTTDNSTQLYSQLSEIKKQLEQLKKNLDVLK</sequence>
<keyword evidence="4" id="KW-1185">Reference proteome</keyword>
<accession>A0ABW5R9D9</accession>
<keyword evidence="2" id="KW-0472">Membrane</keyword>
<feature type="coiled-coil region" evidence="1">
    <location>
        <begin position="80"/>
        <end position="139"/>
    </location>
</feature>
<evidence type="ECO:0000313" key="3">
    <source>
        <dbReference type="EMBL" id="MFD2671360.1"/>
    </source>
</evidence>
<proteinExistence type="predicted"/>
<dbReference type="Proteomes" id="UP001597497">
    <property type="component" value="Unassembled WGS sequence"/>
</dbReference>